<gene>
    <name evidence="4" type="ORF">EDB81DRAFT_379815</name>
</gene>
<organism evidence="4 5">
    <name type="scientific">Dactylonectria macrodidyma</name>
    <dbReference type="NCBI Taxonomy" id="307937"/>
    <lineage>
        <taxon>Eukaryota</taxon>
        <taxon>Fungi</taxon>
        <taxon>Dikarya</taxon>
        <taxon>Ascomycota</taxon>
        <taxon>Pezizomycotina</taxon>
        <taxon>Sordariomycetes</taxon>
        <taxon>Hypocreomycetidae</taxon>
        <taxon>Hypocreales</taxon>
        <taxon>Nectriaceae</taxon>
        <taxon>Dactylonectria</taxon>
    </lineage>
</organism>
<keyword evidence="5" id="KW-1185">Reference proteome</keyword>
<evidence type="ECO:0000313" key="4">
    <source>
        <dbReference type="EMBL" id="KAH7156187.1"/>
    </source>
</evidence>
<keyword evidence="1" id="KW-0040">ANK repeat</keyword>
<dbReference type="PROSITE" id="PS50088">
    <property type="entry name" value="ANK_REPEAT"/>
    <property type="match status" value="1"/>
</dbReference>
<evidence type="ECO:0008006" key="6">
    <source>
        <dbReference type="Google" id="ProtNLM"/>
    </source>
</evidence>
<evidence type="ECO:0000256" key="3">
    <source>
        <dbReference type="SAM" id="MobiDB-lite"/>
    </source>
</evidence>
<evidence type="ECO:0000256" key="2">
    <source>
        <dbReference type="SAM" id="Coils"/>
    </source>
</evidence>
<accession>A0A9P9F9D6</accession>
<protein>
    <recommendedName>
        <fullName evidence="6">NACHT-NTPase and P-loop NTPases N-terminal domain-containing protein</fullName>
    </recommendedName>
</protein>
<sequence>MEATAAGIAFVQISTDIVKYVVKARQLWKEVKNLPDEIKDMLSELNVFGSMFEHIGHQLKAGTPSLTRDDTSIKYSLELATRAYDDLNDMIKDMERQIGSRKGLKQKATTLRMTMKKDVLEKHQQRLSRAIKSLELAIATHQYVLTSRSPEAIARRVTTELMPYFARQETAKPQADEHEKDDFQDKRHGRSSTLASGSRKLVVNRANYASSKLGKFAWAYSQGTGAWQVYIQWPSWLSESIYEIESNPTFGGWMYNFRTYNVVPDNSEIISRVHKGDRDGVLELFRTRKASPFDRDKDGASLLIYAARTGHYETCKLLLRMGLDNVLNDTSGGDVLIVTVRETDVAGRRSRKGSQPVSEFNRVAELFNAYLDEEPDSTMILRLFNCWSEFATDTWMKSFQERFLPSLYTGPIRLRLETFRLASFHIRSATEPLCFLSETSSVLPGDVQQSTRERLSLVHSAALALGIRWTDEVLFPGKHVFPLPYVYNDDWSELVRKVASAAGQEDLHAVETVTPWDVYQVPAWRGTPLASVIGGALCYLSPDISFVKWDTVFQASIQRWVLDLQSTGVDLREYGWREVLALKGEMRGALDADAIESSRHQERYKMADEMRPNRVREVGYGWSDSHWVPIRLLGLEVGSRPEDWRIEWVPEFEWMAKEFWKLVEKESIVMPGSWIE</sequence>
<name>A0A9P9F9D6_9HYPO</name>
<feature type="compositionally biased region" description="Basic and acidic residues" evidence="3">
    <location>
        <begin position="174"/>
        <end position="186"/>
    </location>
</feature>
<dbReference type="Gene3D" id="1.25.40.20">
    <property type="entry name" value="Ankyrin repeat-containing domain"/>
    <property type="match status" value="1"/>
</dbReference>
<dbReference type="SUPFAM" id="SSF48403">
    <property type="entry name" value="Ankyrin repeat"/>
    <property type="match status" value="1"/>
</dbReference>
<dbReference type="EMBL" id="JAGMUV010000005">
    <property type="protein sequence ID" value="KAH7156187.1"/>
    <property type="molecule type" value="Genomic_DNA"/>
</dbReference>
<dbReference type="PROSITE" id="PS50297">
    <property type="entry name" value="ANK_REP_REGION"/>
    <property type="match status" value="1"/>
</dbReference>
<feature type="region of interest" description="Disordered" evidence="3">
    <location>
        <begin position="168"/>
        <end position="196"/>
    </location>
</feature>
<reference evidence="4" key="1">
    <citation type="journal article" date="2021" name="Nat. Commun.">
        <title>Genetic determinants of endophytism in the Arabidopsis root mycobiome.</title>
        <authorList>
            <person name="Mesny F."/>
            <person name="Miyauchi S."/>
            <person name="Thiergart T."/>
            <person name="Pickel B."/>
            <person name="Atanasova L."/>
            <person name="Karlsson M."/>
            <person name="Huettel B."/>
            <person name="Barry K.W."/>
            <person name="Haridas S."/>
            <person name="Chen C."/>
            <person name="Bauer D."/>
            <person name="Andreopoulos W."/>
            <person name="Pangilinan J."/>
            <person name="LaButti K."/>
            <person name="Riley R."/>
            <person name="Lipzen A."/>
            <person name="Clum A."/>
            <person name="Drula E."/>
            <person name="Henrissat B."/>
            <person name="Kohler A."/>
            <person name="Grigoriev I.V."/>
            <person name="Martin F.M."/>
            <person name="Hacquard S."/>
        </authorList>
    </citation>
    <scope>NUCLEOTIDE SEQUENCE</scope>
    <source>
        <strain evidence="4">MPI-CAGE-AT-0147</strain>
    </source>
</reference>
<dbReference type="AlphaFoldDB" id="A0A9P9F9D6"/>
<feature type="repeat" description="ANK" evidence="1">
    <location>
        <begin position="298"/>
        <end position="330"/>
    </location>
</feature>
<evidence type="ECO:0000313" key="5">
    <source>
        <dbReference type="Proteomes" id="UP000738349"/>
    </source>
</evidence>
<keyword evidence="2" id="KW-0175">Coiled coil</keyword>
<dbReference type="OrthoDB" id="3200163at2759"/>
<proteinExistence type="predicted"/>
<comment type="caution">
    <text evidence="4">The sequence shown here is derived from an EMBL/GenBank/DDBJ whole genome shotgun (WGS) entry which is preliminary data.</text>
</comment>
<dbReference type="InterPro" id="IPR002110">
    <property type="entry name" value="Ankyrin_rpt"/>
</dbReference>
<feature type="coiled-coil region" evidence="2">
    <location>
        <begin position="77"/>
        <end position="137"/>
    </location>
</feature>
<evidence type="ECO:0000256" key="1">
    <source>
        <dbReference type="PROSITE-ProRule" id="PRU00023"/>
    </source>
</evidence>
<dbReference type="Proteomes" id="UP000738349">
    <property type="component" value="Unassembled WGS sequence"/>
</dbReference>
<dbReference type="InterPro" id="IPR036770">
    <property type="entry name" value="Ankyrin_rpt-contain_sf"/>
</dbReference>